<reference evidence="2 3" key="1">
    <citation type="submission" date="2016-10" db="EMBL/GenBank/DDBJ databases">
        <authorList>
            <person name="de Groot N.N."/>
        </authorList>
    </citation>
    <scope>NUCLEOTIDE SEQUENCE [LARGE SCALE GENOMIC DNA]</scope>
    <source>
        <strain evidence="2 3">DSM 7343</strain>
    </source>
</reference>
<evidence type="ECO:0000313" key="3">
    <source>
        <dbReference type="Proteomes" id="UP000199409"/>
    </source>
</evidence>
<feature type="non-terminal residue" evidence="2">
    <location>
        <position position="1"/>
    </location>
</feature>
<dbReference type="EMBL" id="FNQN01000005">
    <property type="protein sequence ID" value="SEA41531.1"/>
    <property type="molecule type" value="Genomic_DNA"/>
</dbReference>
<evidence type="ECO:0000313" key="2">
    <source>
        <dbReference type="EMBL" id="SEA41531.1"/>
    </source>
</evidence>
<dbReference type="Pfam" id="PF07510">
    <property type="entry name" value="GmrSD_C"/>
    <property type="match status" value="1"/>
</dbReference>
<name>A0A1H4B028_9BACT</name>
<dbReference type="Proteomes" id="UP000199409">
    <property type="component" value="Unassembled WGS sequence"/>
</dbReference>
<dbReference type="RefSeq" id="WP_139167526.1">
    <property type="nucleotide sequence ID" value="NZ_FNQN01000005.1"/>
</dbReference>
<sequence>KNIQAQNYSYEKKMEAYQDKDNVVTPFLITQYIIKCGKWDIEELEKRGKHLHNRIMDKLDIF</sequence>
<dbReference type="OrthoDB" id="9798761at2"/>
<dbReference type="InterPro" id="IPR011089">
    <property type="entry name" value="GmrSD_C"/>
</dbReference>
<keyword evidence="3" id="KW-1185">Reference proteome</keyword>
<accession>A0A1H4B028</accession>
<organism evidence="2 3">
    <name type="scientific">Desulfuromusa kysingii</name>
    <dbReference type="NCBI Taxonomy" id="37625"/>
    <lineage>
        <taxon>Bacteria</taxon>
        <taxon>Pseudomonadati</taxon>
        <taxon>Thermodesulfobacteriota</taxon>
        <taxon>Desulfuromonadia</taxon>
        <taxon>Desulfuromonadales</taxon>
        <taxon>Geopsychrobacteraceae</taxon>
        <taxon>Desulfuromusa</taxon>
    </lineage>
</organism>
<evidence type="ECO:0000259" key="1">
    <source>
        <dbReference type="Pfam" id="PF07510"/>
    </source>
</evidence>
<feature type="domain" description="GmrSD restriction endonucleases C-terminal" evidence="1">
    <location>
        <begin position="1"/>
        <end position="52"/>
    </location>
</feature>
<protein>
    <recommendedName>
        <fullName evidence="1">GmrSD restriction endonucleases C-terminal domain-containing protein</fullName>
    </recommendedName>
</protein>
<dbReference type="AlphaFoldDB" id="A0A1H4B028"/>
<proteinExistence type="predicted"/>
<gene>
    <name evidence="2" type="ORF">SAMN05660420_02063</name>
</gene>